<dbReference type="EMBL" id="CAJPDQ010000021">
    <property type="protein sequence ID" value="CAF9924324.1"/>
    <property type="molecule type" value="Genomic_DNA"/>
</dbReference>
<dbReference type="PANTHER" id="PTHR34714:SF2">
    <property type="entry name" value="EGF-LIKE DOMAIN-CONTAINING PROTEIN"/>
    <property type="match status" value="1"/>
</dbReference>
<organism evidence="2 3">
    <name type="scientific">Gomphillus americanus</name>
    <dbReference type="NCBI Taxonomy" id="1940652"/>
    <lineage>
        <taxon>Eukaryota</taxon>
        <taxon>Fungi</taxon>
        <taxon>Dikarya</taxon>
        <taxon>Ascomycota</taxon>
        <taxon>Pezizomycotina</taxon>
        <taxon>Lecanoromycetes</taxon>
        <taxon>OSLEUM clade</taxon>
        <taxon>Ostropomycetidae</taxon>
        <taxon>Ostropales</taxon>
        <taxon>Graphidaceae</taxon>
        <taxon>Gomphilloideae</taxon>
        <taxon>Gomphillus</taxon>
    </lineage>
</organism>
<keyword evidence="3" id="KW-1185">Reference proteome</keyword>
<accession>A0A8H3ISE4</accession>
<name>A0A8H3ISE4_9LECA</name>
<proteinExistence type="predicted"/>
<dbReference type="OrthoDB" id="3509531at2759"/>
<evidence type="ECO:0000256" key="1">
    <source>
        <dbReference type="SAM" id="Coils"/>
    </source>
</evidence>
<evidence type="ECO:0000313" key="2">
    <source>
        <dbReference type="EMBL" id="CAF9924324.1"/>
    </source>
</evidence>
<protein>
    <submittedName>
        <fullName evidence="2">Uncharacterized protein</fullName>
    </submittedName>
</protein>
<feature type="coiled-coil region" evidence="1">
    <location>
        <begin position="517"/>
        <end position="544"/>
    </location>
</feature>
<keyword evidence="1" id="KW-0175">Coiled coil</keyword>
<sequence>MVSVARSQGIAERKSIFSSPWVAKLPQTAATVIEGNKSTRRDLWINASDFLGDPGRTALSTVHADVFVFDQAISTLTISKSGAVSIYARVLAADGPITLAVAPISPEIVALQIWASEVDQHITLVIDRQKYPLQLGDRNLGVIVSITDKKPKFDYKTKYSVLTGQEALNAAATELRLASILFWLDTENAKSITQHAARVTTNSSTAALLNLQANSLYQQLCVSTLSGPRSSYAPVLKLASYRQQLHDAIAVAEAFETQYDRFMDKEDVLDTQIQALDEVIASNQATVDLQQTLVKEADNRWTEAVAAADKASADFQASQDILKEKAAIFEVELKMWIEHQIIKAVFDVVMGIVEIAAAIGLSLVMPAAAAGAPAEAGAAVDAIGKLAKGIELTEGEFESLKGAVEAIQSCIESSLKSLTATLTIVDLAKNQSPGTPVNPDETPGNTDVDMLISLAAWDLWREEIDQQMATVVAEEVPTADDYQLALRKHAIGGKLVSQLRNEACRAGVEYGHALLSLNKAEDDIKRLKDLRDSYQGKEDEANQAKVFFYDRMSMIRTTILIEMRKATWAYQYLALAKSSVFLDPTKSIAELNQDTSMLGLEVENWAENYESDPLQYNPSPVLGSQLLGTIMPDLINIFKSTKKLTFTLAPKLAGQDDPTMISGPFTGGTRFRVFGLRAYLIGAKSLIGSDEIGMTIATSGLYYDVNKDGIWTFQMSPSNRTFRYSTDTLPDGRVIIDSIVANQDHVDPTPFTAWTVSVDPNEVDLAGLTDVKLVWQGNAYFNS</sequence>
<dbReference type="Proteomes" id="UP000664169">
    <property type="component" value="Unassembled WGS sequence"/>
</dbReference>
<comment type="caution">
    <text evidence="2">The sequence shown here is derived from an EMBL/GenBank/DDBJ whole genome shotgun (WGS) entry which is preliminary data.</text>
</comment>
<reference evidence="2" key="1">
    <citation type="submission" date="2021-03" db="EMBL/GenBank/DDBJ databases">
        <authorList>
            <person name="Tagirdzhanova G."/>
        </authorList>
    </citation>
    <scope>NUCLEOTIDE SEQUENCE</scope>
</reference>
<gene>
    <name evidence="2" type="ORF">GOMPHAMPRED_003594</name>
</gene>
<dbReference type="AlphaFoldDB" id="A0A8H3ISE4"/>
<dbReference type="PANTHER" id="PTHR34714">
    <property type="entry name" value="EGF-LIKE DOMAIN-CONTAINING PROTEIN"/>
    <property type="match status" value="1"/>
</dbReference>
<evidence type="ECO:0000313" key="3">
    <source>
        <dbReference type="Proteomes" id="UP000664169"/>
    </source>
</evidence>